<dbReference type="InterPro" id="IPR027785">
    <property type="entry name" value="UvrD-like_helicase_C"/>
</dbReference>
<dbReference type="EMBL" id="MN739696">
    <property type="protein sequence ID" value="QHT21646.1"/>
    <property type="molecule type" value="Genomic_DNA"/>
</dbReference>
<feature type="domain" description="UvrD-like helicase C-terminal" evidence="1">
    <location>
        <begin position="634"/>
        <end position="684"/>
    </location>
</feature>
<protein>
    <recommendedName>
        <fullName evidence="1">UvrD-like helicase C-terminal domain-containing protein</fullName>
    </recommendedName>
</protein>
<dbReference type="AlphaFoldDB" id="A0A6C0DXF6"/>
<accession>A0A6C0DXF6</accession>
<proteinExistence type="predicted"/>
<dbReference type="Pfam" id="PF13538">
    <property type="entry name" value="UvrD_C_2"/>
    <property type="match status" value="1"/>
</dbReference>
<sequence length="686" mass="79956">MDVFDFNIPDDNNNDNNNDNIQTEYMKSLNDTYENNLIDPNYYSYLLDWDKKQTICNLNGFINYINNYDNIDEFKKIMCNYYNKFLVFDDDNNKIRINKNICYYVSKVDTIDFTKEQKKGIKTLFDFSIDDNKTIFGFYGYAGSGKTTTIVEYLSYMIINKYMNSVAFVAPTHKALIVMRTKFKVHLKKISSIILNKILSETFNFDEELDILAEAGTTIKFMTIHSLLCFTQDYTLEGTRVFVKDKKKPSLISKFDFIVIDECSMIGIDMIDSILDETRLLSNLNTKYKKLPKIVFSGDPSQLPPVGEDESSVFCKNEKDLTFKKYLEIMKFNYNNNICSGIEDAMKVHYDNLIKDLGKMENLLLQTVVRSRIDNVTKVCNIMRSWIHTDDPPELRKYVGKVGVHFFDHNENPNKIKSKWFKKFLSNTKKNIVSIIVTWTNKQTDIYNETIRNELFKGQEILKYNKNDTLILGEFYSLDLGENFVKQKLHTSEQVKVCDVRRLKVPISTFELKMSNALKKIKNSSKLENLINDLINGLNDEYCRNVDFSCWILKVKKSGLIDEDINHTMTLVVICDEEIEKYTQFKNETSIAIKNFSKKLLSSYNTTQIEKLVIKPLWKQWNKVFTDPFATVNYGYSITCHKAQGSSFHDVYVDLNDILKNQKKVEAKKCAYTSVTRTSNELNILL</sequence>
<name>A0A6C0DXF6_9ZZZZ</name>
<evidence type="ECO:0000259" key="1">
    <source>
        <dbReference type="Pfam" id="PF13538"/>
    </source>
</evidence>
<dbReference type="CDD" id="cd18809">
    <property type="entry name" value="SF1_C_RecD"/>
    <property type="match status" value="1"/>
</dbReference>
<dbReference type="Gene3D" id="3.40.50.300">
    <property type="entry name" value="P-loop containing nucleotide triphosphate hydrolases"/>
    <property type="match status" value="2"/>
</dbReference>
<dbReference type="SUPFAM" id="SSF52540">
    <property type="entry name" value="P-loop containing nucleoside triphosphate hydrolases"/>
    <property type="match status" value="2"/>
</dbReference>
<organism evidence="2">
    <name type="scientific">viral metagenome</name>
    <dbReference type="NCBI Taxonomy" id="1070528"/>
    <lineage>
        <taxon>unclassified sequences</taxon>
        <taxon>metagenomes</taxon>
        <taxon>organismal metagenomes</taxon>
    </lineage>
</organism>
<dbReference type="Pfam" id="PF13245">
    <property type="entry name" value="AAA_19"/>
    <property type="match status" value="1"/>
</dbReference>
<dbReference type="InterPro" id="IPR027417">
    <property type="entry name" value="P-loop_NTPase"/>
</dbReference>
<evidence type="ECO:0000313" key="2">
    <source>
        <dbReference type="EMBL" id="QHT21646.1"/>
    </source>
</evidence>
<reference evidence="2" key="1">
    <citation type="journal article" date="2020" name="Nature">
        <title>Giant virus diversity and host interactions through global metagenomics.</title>
        <authorList>
            <person name="Schulz F."/>
            <person name="Roux S."/>
            <person name="Paez-Espino D."/>
            <person name="Jungbluth S."/>
            <person name="Walsh D.A."/>
            <person name="Denef V.J."/>
            <person name="McMahon K.D."/>
            <person name="Konstantinidis K.T."/>
            <person name="Eloe-Fadrosh E.A."/>
            <person name="Kyrpides N.C."/>
            <person name="Woyke T."/>
        </authorList>
    </citation>
    <scope>NUCLEOTIDE SEQUENCE</scope>
    <source>
        <strain evidence="2">GVMAG-M-3300023179-103</strain>
    </source>
</reference>